<dbReference type="EMBL" id="LNQB01000092">
    <property type="protein sequence ID" value="OAP39265.1"/>
    <property type="molecule type" value="Genomic_DNA"/>
</dbReference>
<dbReference type="STRING" id="36856.ATB98_02940"/>
<feature type="transmembrane region" description="Helical" evidence="1">
    <location>
        <begin position="72"/>
        <end position="98"/>
    </location>
</feature>
<keyword evidence="1" id="KW-0812">Transmembrane</keyword>
<dbReference type="RefSeq" id="WP_066878090.1">
    <property type="nucleotide sequence ID" value="NZ_LNQB01000092.1"/>
</dbReference>
<evidence type="ECO:0000313" key="3">
    <source>
        <dbReference type="Proteomes" id="UP000078507"/>
    </source>
</evidence>
<evidence type="ECO:0000313" key="2">
    <source>
        <dbReference type="EMBL" id="OAP39265.1"/>
    </source>
</evidence>
<keyword evidence="1" id="KW-1133">Transmembrane helix</keyword>
<dbReference type="Proteomes" id="UP000078507">
    <property type="component" value="Unassembled WGS sequence"/>
</dbReference>
<organism evidence="2 3">
    <name type="scientific">Sinorhizobium saheli</name>
    <dbReference type="NCBI Taxonomy" id="36856"/>
    <lineage>
        <taxon>Bacteria</taxon>
        <taxon>Pseudomonadati</taxon>
        <taxon>Pseudomonadota</taxon>
        <taxon>Alphaproteobacteria</taxon>
        <taxon>Hyphomicrobiales</taxon>
        <taxon>Rhizobiaceae</taxon>
        <taxon>Sinorhizobium/Ensifer group</taxon>
        <taxon>Sinorhizobium</taxon>
    </lineage>
</organism>
<reference evidence="2 3" key="1">
    <citation type="submission" date="2015-11" db="EMBL/GenBank/DDBJ databases">
        <title>Ensifer anhuiense sp. nov., an effective nitrogen fixation bacterium with Glycine soja.</title>
        <authorList>
            <person name="Yan H."/>
            <person name="Chen W."/>
        </authorList>
    </citation>
    <scope>NUCLEOTIDE SEQUENCE [LARGE SCALE GENOMIC DNA]</scope>
    <source>
        <strain evidence="2 3">LMG 7837</strain>
    </source>
</reference>
<dbReference type="OrthoDB" id="8410836at2"/>
<feature type="transmembrane region" description="Helical" evidence="1">
    <location>
        <begin position="39"/>
        <end position="60"/>
    </location>
</feature>
<feature type="transmembrane region" description="Helical" evidence="1">
    <location>
        <begin position="119"/>
        <end position="144"/>
    </location>
</feature>
<protein>
    <submittedName>
        <fullName evidence="2">Uncharacterized protein</fullName>
    </submittedName>
</protein>
<keyword evidence="3" id="KW-1185">Reference proteome</keyword>
<sequence length="152" mass="16257">MTEPINPSTTALVAPEIRFQFYKDVYLAAVDRQFQYGKWVLASLLAVHAGSLVAISQAGLKTAALYAACGPLLIYGVGTTLVAGGLAWINFSTAMHVYAQHLKDIRDGKETAVSRLARAVVAFTLWGTPFVAALSLVLFFVAAARATDVLKP</sequence>
<keyword evidence="1" id="KW-0472">Membrane</keyword>
<evidence type="ECO:0000256" key="1">
    <source>
        <dbReference type="SAM" id="Phobius"/>
    </source>
</evidence>
<name>A0A178XXQ8_SINSA</name>
<dbReference type="AlphaFoldDB" id="A0A178XXQ8"/>
<accession>A0A178XXQ8</accession>
<gene>
    <name evidence="2" type="ORF">ATB98_02940</name>
</gene>
<proteinExistence type="predicted"/>
<comment type="caution">
    <text evidence="2">The sequence shown here is derived from an EMBL/GenBank/DDBJ whole genome shotgun (WGS) entry which is preliminary data.</text>
</comment>